<dbReference type="EMBL" id="JAMKBI010000006">
    <property type="protein sequence ID" value="MCZ8533541.1"/>
    <property type="molecule type" value="Genomic_DNA"/>
</dbReference>
<dbReference type="Proteomes" id="UP001152172">
    <property type="component" value="Unassembled WGS sequence"/>
</dbReference>
<dbReference type="AlphaFoldDB" id="A0A9X3LB89"/>
<evidence type="ECO:0000313" key="2">
    <source>
        <dbReference type="Proteomes" id="UP001152172"/>
    </source>
</evidence>
<reference evidence="1" key="1">
    <citation type="submission" date="2022-05" db="EMBL/GenBank/DDBJ databases">
        <authorList>
            <person name="Colautti A."/>
            <person name="Iacumin L."/>
        </authorList>
    </citation>
    <scope>NUCLEOTIDE SEQUENCE</scope>
    <source>
        <strain evidence="1">DSM 30747</strain>
    </source>
</reference>
<name>A0A9X3LB89_9BACI</name>
<proteinExistence type="predicted"/>
<dbReference type="RefSeq" id="WP_269921904.1">
    <property type="nucleotide sequence ID" value="NZ_JAMKBI010000006.1"/>
</dbReference>
<comment type="caution">
    <text evidence="1">The sequence shown here is derived from an EMBL/GenBank/DDBJ whole genome shotgun (WGS) entry which is preliminary data.</text>
</comment>
<keyword evidence="2" id="KW-1185">Reference proteome</keyword>
<gene>
    <name evidence="1" type="ORF">M9R61_09475</name>
</gene>
<accession>A0A9X3LB89</accession>
<sequence length="115" mass="13082">MSIKPNGVSLTFEGVAKSDKGRLIGIRPWVDFSTKVQIGYTYEILLEGNGFEKIQVKVENHPAILTEEQLSEMKEPVYVICENFSAKFYMSDRTKNYELTCKADKLSIVRQIAKS</sequence>
<organism evidence="1 2">
    <name type="scientific">Psychrobacillus psychrodurans</name>
    <dbReference type="NCBI Taxonomy" id="126157"/>
    <lineage>
        <taxon>Bacteria</taxon>
        <taxon>Bacillati</taxon>
        <taxon>Bacillota</taxon>
        <taxon>Bacilli</taxon>
        <taxon>Bacillales</taxon>
        <taxon>Bacillaceae</taxon>
        <taxon>Psychrobacillus</taxon>
    </lineage>
</organism>
<evidence type="ECO:0000313" key="1">
    <source>
        <dbReference type="EMBL" id="MCZ8533541.1"/>
    </source>
</evidence>
<protein>
    <submittedName>
        <fullName evidence="1">Uncharacterized protein</fullName>
    </submittedName>
</protein>